<evidence type="ECO:0000256" key="2">
    <source>
        <dbReference type="ARBA" id="ARBA00004760"/>
    </source>
</evidence>
<evidence type="ECO:0000256" key="7">
    <source>
        <dbReference type="ARBA" id="ARBA00022898"/>
    </source>
</evidence>
<dbReference type="SUPFAM" id="SSF53383">
    <property type="entry name" value="PLP-dependent transferases"/>
    <property type="match status" value="1"/>
</dbReference>
<evidence type="ECO:0000313" key="15">
    <source>
        <dbReference type="Proteomes" id="UP000530660"/>
    </source>
</evidence>
<evidence type="ECO:0000256" key="8">
    <source>
        <dbReference type="ARBA" id="ARBA00022919"/>
    </source>
</evidence>
<comment type="similarity">
    <text evidence="4">Belongs to the class-II pyridoxal-phosphate-dependent aminotransferase family.</text>
</comment>
<evidence type="ECO:0000256" key="11">
    <source>
        <dbReference type="SAM" id="MobiDB-lite"/>
    </source>
</evidence>
<keyword evidence="15" id="KW-1185">Reference proteome</keyword>
<feature type="domain" description="Aminotransferase class I/classII large" evidence="13">
    <location>
        <begin position="161"/>
        <end position="443"/>
    </location>
</feature>
<evidence type="ECO:0000259" key="13">
    <source>
        <dbReference type="Pfam" id="PF00155"/>
    </source>
</evidence>
<keyword evidence="12" id="KW-1133">Transmembrane helix</keyword>
<organism evidence="14 15">
    <name type="scientific">Cyanidiococcus yangmingshanensis</name>
    <dbReference type="NCBI Taxonomy" id="2690220"/>
    <lineage>
        <taxon>Eukaryota</taxon>
        <taxon>Rhodophyta</taxon>
        <taxon>Bangiophyceae</taxon>
        <taxon>Cyanidiales</taxon>
        <taxon>Cyanidiaceae</taxon>
        <taxon>Cyanidiococcus</taxon>
    </lineage>
</organism>
<dbReference type="InterPro" id="IPR015422">
    <property type="entry name" value="PyrdxlP-dep_Trfase_small"/>
</dbReference>
<keyword evidence="8" id="KW-0746">Sphingolipid metabolism</keyword>
<dbReference type="InterPro" id="IPR004839">
    <property type="entry name" value="Aminotransferase_I/II_large"/>
</dbReference>
<evidence type="ECO:0000256" key="1">
    <source>
        <dbReference type="ARBA" id="ARBA00001933"/>
    </source>
</evidence>
<feature type="transmembrane region" description="Helical" evidence="12">
    <location>
        <begin position="20"/>
        <end position="41"/>
    </location>
</feature>
<dbReference type="GO" id="GO:0030170">
    <property type="term" value="F:pyridoxal phosphate binding"/>
    <property type="evidence" value="ECO:0007669"/>
    <property type="project" value="InterPro"/>
</dbReference>
<name>A0A7J7IID0_9RHOD</name>
<keyword evidence="12" id="KW-0812">Transmembrane</keyword>
<dbReference type="PANTHER" id="PTHR13693">
    <property type="entry name" value="CLASS II AMINOTRANSFERASE/8-AMINO-7-OXONONANOATE SYNTHASE"/>
    <property type="match status" value="1"/>
</dbReference>
<evidence type="ECO:0000256" key="5">
    <source>
        <dbReference type="ARBA" id="ARBA00013220"/>
    </source>
</evidence>
<protein>
    <recommendedName>
        <fullName evidence="5">serine C-palmitoyltransferase</fullName>
        <ecNumber evidence="5">2.3.1.50</ecNumber>
    </recommendedName>
</protein>
<reference evidence="14 15" key="1">
    <citation type="journal article" date="2020" name="J. Phycol.">
        <title>Comparative genome analysis reveals Cyanidiococcus gen. nov., a new extremophilic red algal genus sister to Cyanidioschyzon (Cyanidioschyzonaceae, Rhodophyta).</title>
        <authorList>
            <person name="Liu S.-L."/>
            <person name="Chiang Y.-R."/>
            <person name="Yoon H.S."/>
            <person name="Fu H.-Y."/>
        </authorList>
    </citation>
    <scope>NUCLEOTIDE SEQUENCE [LARGE SCALE GENOMIC DNA]</scope>
    <source>
        <strain evidence="14 15">THAL066</strain>
    </source>
</reference>
<evidence type="ECO:0000313" key="14">
    <source>
        <dbReference type="EMBL" id="KAF6002862.1"/>
    </source>
</evidence>
<evidence type="ECO:0000256" key="3">
    <source>
        <dbReference type="ARBA" id="ARBA00004991"/>
    </source>
</evidence>
<dbReference type="Gene3D" id="3.40.640.10">
    <property type="entry name" value="Type I PLP-dependent aspartate aminotransferase-like (Major domain)"/>
    <property type="match status" value="1"/>
</dbReference>
<gene>
    <name evidence="14" type="primary">SPTLC1</name>
    <name evidence="14" type="ORF">F1559_004555</name>
</gene>
<proteinExistence type="inferred from homology"/>
<comment type="cofactor">
    <cofactor evidence="1">
        <name>pyridoxal 5'-phosphate</name>
        <dbReference type="ChEBI" id="CHEBI:597326"/>
    </cofactor>
</comment>
<accession>A0A7J7IID0</accession>
<keyword evidence="12" id="KW-0472">Membrane</keyword>
<keyword evidence="7" id="KW-0663">Pyridoxal phosphate</keyword>
<dbReference type="GO" id="GO:0016020">
    <property type="term" value="C:membrane"/>
    <property type="evidence" value="ECO:0007669"/>
    <property type="project" value="GOC"/>
</dbReference>
<evidence type="ECO:0000256" key="9">
    <source>
        <dbReference type="ARBA" id="ARBA00023098"/>
    </source>
</evidence>
<feature type="region of interest" description="Disordered" evidence="11">
    <location>
        <begin position="491"/>
        <end position="520"/>
    </location>
</feature>
<comment type="caution">
    <text evidence="14">The sequence shown here is derived from an EMBL/GenBank/DDBJ whole genome shotgun (WGS) entry which is preliminary data.</text>
</comment>
<dbReference type="EC" id="2.3.1.50" evidence="5"/>
<dbReference type="Pfam" id="PF00155">
    <property type="entry name" value="Aminotran_1_2"/>
    <property type="match status" value="1"/>
</dbReference>
<evidence type="ECO:0000256" key="12">
    <source>
        <dbReference type="SAM" id="Phobius"/>
    </source>
</evidence>
<comment type="pathway">
    <text evidence="3">Sphingolipid metabolism.</text>
</comment>
<dbReference type="GO" id="GO:0046513">
    <property type="term" value="P:ceramide biosynthetic process"/>
    <property type="evidence" value="ECO:0007669"/>
    <property type="project" value="TreeGrafter"/>
</dbReference>
<evidence type="ECO:0000256" key="4">
    <source>
        <dbReference type="ARBA" id="ARBA00008392"/>
    </source>
</evidence>
<dbReference type="InterPro" id="IPR015421">
    <property type="entry name" value="PyrdxlP-dep_Trfase_major"/>
</dbReference>
<dbReference type="GO" id="GO:0004758">
    <property type="term" value="F:serine C-palmitoyltransferase activity"/>
    <property type="evidence" value="ECO:0007669"/>
    <property type="project" value="TreeGrafter"/>
</dbReference>
<dbReference type="Proteomes" id="UP000530660">
    <property type="component" value="Unassembled WGS sequence"/>
</dbReference>
<dbReference type="InterPro" id="IPR050087">
    <property type="entry name" value="AON_synthase_class-II"/>
</dbReference>
<dbReference type="Gene3D" id="3.90.1150.10">
    <property type="entry name" value="Aspartate Aminotransferase, domain 1"/>
    <property type="match status" value="1"/>
</dbReference>
<dbReference type="OrthoDB" id="3168162at2759"/>
<comment type="pathway">
    <text evidence="2">Lipid metabolism; sphingolipid metabolism.</text>
</comment>
<keyword evidence="10" id="KW-0012">Acyltransferase</keyword>
<dbReference type="AlphaFoldDB" id="A0A7J7IID0"/>
<dbReference type="GO" id="GO:0046512">
    <property type="term" value="P:sphingosine biosynthetic process"/>
    <property type="evidence" value="ECO:0007669"/>
    <property type="project" value="TreeGrafter"/>
</dbReference>
<keyword evidence="6 14" id="KW-0808">Transferase</keyword>
<dbReference type="PANTHER" id="PTHR13693:SF2">
    <property type="entry name" value="SERINE PALMITOYLTRANSFERASE 1"/>
    <property type="match status" value="1"/>
</dbReference>
<evidence type="ECO:0000256" key="6">
    <source>
        <dbReference type="ARBA" id="ARBA00022679"/>
    </source>
</evidence>
<dbReference type="InterPro" id="IPR015424">
    <property type="entry name" value="PyrdxlP-dep_Trfase"/>
</dbReference>
<keyword evidence="9" id="KW-0443">Lipid metabolism</keyword>
<dbReference type="EMBL" id="VWRR01000009">
    <property type="protein sequence ID" value="KAF6002862.1"/>
    <property type="molecule type" value="Genomic_DNA"/>
</dbReference>
<dbReference type="GO" id="GO:0005783">
    <property type="term" value="C:endoplasmic reticulum"/>
    <property type="evidence" value="ECO:0007669"/>
    <property type="project" value="TreeGrafter"/>
</dbReference>
<sequence>MDLLSVLVRPGLVLREKLSPFLVFHVAFETCLALLVAYLFVQKAYAPRQQRRGATPGRAPSRLVLKDRSDDLTEEEIDALCEEWIPEPLVPPSTESVLLSPRNGTSAEATTSLVRTSVSVALGSSELADTDTSDLREALTVHAYEPGGYCLVQVGDYGMKRCMNLASANYAGLQRDPRIEHACREVLLKYGCGACGPRGFYGTLDVHLRCEYEIAKFMGTHEAILYSFGPATSTSIVNAFAKKGDIIFADECVHYPLQNGMQLSRATIVWFHHNDPTDLERKVVAIESMQRKTRAENHRQFIIVEGIFQNTGTIARLDEIVAIKHRHRNLRLFVDESHALGVLGVTGRGACEHFGLQLGPDVDIIAADLAFSLGTIGGFCVGAELATVDHQRLSSAGYCFSASQPPCLAEAAIIGLQILREEPGRLQRIRTNAARFRRALREHLPSSVVVEGNLDESPLIHLRLQTQSVRLLLSRVMHLVQATERQLRNRADRLRSVESNGENENGDSTDTDSSVSAEETEDMGVLVTDAAMRQINHASAVAAAATAHEMIMPGMYQAGAFEELVTERFWAIARERLARQDVWASVPGQLLTEHMRLPPALVLHVSASHEPTELDRAAKTIGKLLDGMLGAVKHER</sequence>
<evidence type="ECO:0000256" key="10">
    <source>
        <dbReference type="ARBA" id="ARBA00023315"/>
    </source>
</evidence>